<evidence type="ECO:0000256" key="2">
    <source>
        <dbReference type="SAM" id="MobiDB-lite"/>
    </source>
</evidence>
<sequence length="332" mass="37279">MQQDGSEKHALLRTYTDQDHDRQDDDRPRRPGPEQRPDQAQVFCVILYVETHWTVEDLQRQISTLNKKAECHYMNGENPEDGVKDNTEHVQGNLLTQQKLLTVESNIARVNQYVVALKTRYENLKNEVQVASHTQLESLSDAILRLNETAMADTRAVRAELSRLKCVFANVTRWMCGLEERLSSHVQNFSFPALELIEDEICNFTAFADQLDSRVSKGHDGPLADVPKPGARMGLVHGHPNGSDLRTTHAPLPRPRLQENNSSTDILLMKIKSPPTTNDTYSDISVERGNSSEAVTSVPEEGAGKELDREEGNTRPTADGKKTPGLRESEMD</sequence>
<protein>
    <submittedName>
        <fullName evidence="3">Uncharacterized protein</fullName>
    </submittedName>
</protein>
<feature type="compositionally biased region" description="Polar residues" evidence="2">
    <location>
        <begin position="274"/>
        <end position="295"/>
    </location>
</feature>
<keyword evidence="4" id="KW-1185">Reference proteome</keyword>
<evidence type="ECO:0000256" key="1">
    <source>
        <dbReference type="SAM" id="Coils"/>
    </source>
</evidence>
<dbReference type="AlphaFoldDB" id="A0A9D3MNC8"/>
<feature type="region of interest" description="Disordered" evidence="2">
    <location>
        <begin position="1"/>
        <end position="37"/>
    </location>
</feature>
<reference evidence="3" key="1">
    <citation type="submission" date="2021-01" db="EMBL/GenBank/DDBJ databases">
        <title>A chromosome-scale assembly of European eel, Anguilla anguilla.</title>
        <authorList>
            <person name="Henkel C."/>
            <person name="Jong-Raadsen S.A."/>
            <person name="Dufour S."/>
            <person name="Weltzien F.-A."/>
            <person name="Palstra A.P."/>
            <person name="Pelster B."/>
            <person name="Spaink H.P."/>
            <person name="Van Den Thillart G.E."/>
            <person name="Jansen H."/>
            <person name="Zahm M."/>
            <person name="Klopp C."/>
            <person name="Cedric C."/>
            <person name="Louis A."/>
            <person name="Berthelot C."/>
            <person name="Parey E."/>
            <person name="Roest Crollius H."/>
            <person name="Montfort J."/>
            <person name="Robinson-Rechavi M."/>
            <person name="Bucao C."/>
            <person name="Bouchez O."/>
            <person name="Gislard M."/>
            <person name="Lluch J."/>
            <person name="Milhes M."/>
            <person name="Lampietro C."/>
            <person name="Lopez Roques C."/>
            <person name="Donnadieu C."/>
            <person name="Braasch I."/>
            <person name="Desvignes T."/>
            <person name="Postlethwait J."/>
            <person name="Bobe J."/>
            <person name="Guiguen Y."/>
            <person name="Dirks R."/>
        </authorList>
    </citation>
    <scope>NUCLEOTIDE SEQUENCE</scope>
    <source>
        <strain evidence="3">Tag_6206</strain>
        <tissue evidence="3">Liver</tissue>
    </source>
</reference>
<name>A0A9D3MNC8_ANGAN</name>
<evidence type="ECO:0000313" key="4">
    <source>
        <dbReference type="Proteomes" id="UP001044222"/>
    </source>
</evidence>
<proteinExistence type="predicted"/>
<dbReference type="Proteomes" id="UP001044222">
    <property type="component" value="Unassembled WGS sequence"/>
</dbReference>
<keyword evidence="1" id="KW-0175">Coiled coil</keyword>
<dbReference type="EMBL" id="JAFIRN010000005">
    <property type="protein sequence ID" value="KAG5849458.1"/>
    <property type="molecule type" value="Genomic_DNA"/>
</dbReference>
<accession>A0A9D3MNC8</accession>
<organism evidence="3 4">
    <name type="scientific">Anguilla anguilla</name>
    <name type="common">European freshwater eel</name>
    <name type="synonym">Muraena anguilla</name>
    <dbReference type="NCBI Taxonomy" id="7936"/>
    <lineage>
        <taxon>Eukaryota</taxon>
        <taxon>Metazoa</taxon>
        <taxon>Chordata</taxon>
        <taxon>Craniata</taxon>
        <taxon>Vertebrata</taxon>
        <taxon>Euteleostomi</taxon>
        <taxon>Actinopterygii</taxon>
        <taxon>Neopterygii</taxon>
        <taxon>Teleostei</taxon>
        <taxon>Anguilliformes</taxon>
        <taxon>Anguillidae</taxon>
        <taxon>Anguilla</taxon>
    </lineage>
</organism>
<comment type="caution">
    <text evidence="3">The sequence shown here is derived from an EMBL/GenBank/DDBJ whole genome shotgun (WGS) entry which is preliminary data.</text>
</comment>
<evidence type="ECO:0000313" key="3">
    <source>
        <dbReference type="EMBL" id="KAG5849458.1"/>
    </source>
</evidence>
<feature type="region of interest" description="Disordered" evidence="2">
    <location>
        <begin position="218"/>
        <end position="332"/>
    </location>
</feature>
<feature type="compositionally biased region" description="Basic and acidic residues" evidence="2">
    <location>
        <begin position="302"/>
        <end position="332"/>
    </location>
</feature>
<gene>
    <name evidence="3" type="ORF">ANANG_G00110660</name>
</gene>
<feature type="coiled-coil region" evidence="1">
    <location>
        <begin position="107"/>
        <end position="134"/>
    </location>
</feature>